<dbReference type="VEuPathDB" id="TriTrypDB:TcIL3000_0_22230"/>
<protein>
    <submittedName>
        <fullName evidence="1">WGS project CAEQ00000000 data, annotated contig 890</fullName>
    </submittedName>
</protein>
<reference evidence="2" key="1">
    <citation type="submission" date="2011-07" db="EMBL/GenBank/DDBJ databases">
        <title>Divergent evolution of antigenic variation in African trypanosomes.</title>
        <authorList>
            <person name="Jackson A.P."/>
            <person name="Berry A."/>
            <person name="Allison H.C."/>
            <person name="Burton P."/>
            <person name="Anderson J."/>
            <person name="Aslett M."/>
            <person name="Brown R."/>
            <person name="Corton N."/>
            <person name="Harris D."/>
            <person name="Hauser H."/>
            <person name="Gamble J."/>
            <person name="Gilderthorp R."/>
            <person name="McQuillan J."/>
            <person name="Quail M.A."/>
            <person name="Sanders M."/>
            <person name="Van Tonder A."/>
            <person name="Ginger M.L."/>
            <person name="Donelson J.E."/>
            <person name="Field M.C."/>
            <person name="Barry J.D."/>
            <person name="Berriman M."/>
            <person name="Hertz-Fowler C."/>
        </authorList>
    </citation>
    <scope>NUCLEOTIDE SEQUENCE [LARGE SCALE GENOMIC DNA]</scope>
    <source>
        <strain evidence="2">IL3000</strain>
    </source>
</reference>
<evidence type="ECO:0000313" key="1">
    <source>
        <dbReference type="EMBL" id="CCD17402.1"/>
    </source>
</evidence>
<gene>
    <name evidence="1" type="ORF">TCIL3000_0_22230</name>
</gene>
<sequence length="159" mass="17413">MALNCIEAFVTLRKGRAGEAANFPADGVMEVNQTAASFRHAAIGGVSVACTMGHPKRSDPINTAFVFLRHQKPKLGRALQKRRVHAEHQKPKRLGHMGERSCRTVAPLSEAASRGIIRGVAGYLPQYFTCARSFIGMRRPSTEVEQHLAGMTYATPRDV</sequence>
<dbReference type="AlphaFoldDB" id="F9WJ98"/>
<dbReference type="EMBL" id="CAEQ01002703">
    <property type="protein sequence ID" value="CCD17402.1"/>
    <property type="molecule type" value="Genomic_DNA"/>
</dbReference>
<proteinExistence type="predicted"/>
<organism evidence="1 2">
    <name type="scientific">Trypanosoma congolense (strain IL3000)</name>
    <dbReference type="NCBI Taxonomy" id="1068625"/>
    <lineage>
        <taxon>Eukaryota</taxon>
        <taxon>Discoba</taxon>
        <taxon>Euglenozoa</taxon>
        <taxon>Kinetoplastea</taxon>
        <taxon>Metakinetoplastina</taxon>
        <taxon>Trypanosomatida</taxon>
        <taxon>Trypanosomatidae</taxon>
        <taxon>Trypanosoma</taxon>
        <taxon>Nannomonas</taxon>
    </lineage>
</organism>
<dbReference type="Proteomes" id="UP000000702">
    <property type="component" value="Unassembled WGS sequence"/>
</dbReference>
<reference evidence="1 2" key="2">
    <citation type="journal article" date="2012" name="Proc. Natl. Acad. Sci. U.S.A.">
        <title>Antigenic diversity is generated by distinct evolutionary mechanisms in African trypanosome species.</title>
        <authorList>
            <person name="Jackson A.P."/>
            <person name="Berry A."/>
            <person name="Aslett M."/>
            <person name="Allison H.C."/>
            <person name="Burton P."/>
            <person name="Vavrova-Anderson J."/>
            <person name="Brown R."/>
            <person name="Browne H."/>
            <person name="Corton N."/>
            <person name="Hauser H."/>
            <person name="Gamble J."/>
            <person name="Gilderthorp R."/>
            <person name="Marcello L."/>
            <person name="McQuillan J."/>
            <person name="Otto T.D."/>
            <person name="Quail M.A."/>
            <person name="Sanders M.J."/>
            <person name="van Tonder A."/>
            <person name="Ginger M.L."/>
            <person name="Field M.C."/>
            <person name="Barry J.D."/>
            <person name="Hertz-Fowler C."/>
            <person name="Berriman M."/>
        </authorList>
    </citation>
    <scope>NUCLEOTIDE SEQUENCE [LARGE SCALE GENOMIC DNA]</scope>
    <source>
        <strain evidence="1 2">IL3000</strain>
    </source>
</reference>
<keyword evidence="2" id="KW-1185">Reference proteome</keyword>
<evidence type="ECO:0000313" key="2">
    <source>
        <dbReference type="Proteomes" id="UP000000702"/>
    </source>
</evidence>
<name>F9WJ98_TRYCI</name>
<comment type="caution">
    <text evidence="1">The sequence shown here is derived from an EMBL/GenBank/DDBJ whole genome shotgun (WGS) entry which is preliminary data.</text>
</comment>
<accession>F9WJ98</accession>